<organism evidence="7 8">
    <name type="scientific">Dictyocaulus viviparus</name>
    <name type="common">Bovine lungworm</name>
    <dbReference type="NCBI Taxonomy" id="29172"/>
    <lineage>
        <taxon>Eukaryota</taxon>
        <taxon>Metazoa</taxon>
        <taxon>Ecdysozoa</taxon>
        <taxon>Nematoda</taxon>
        <taxon>Chromadorea</taxon>
        <taxon>Rhabditida</taxon>
        <taxon>Rhabditina</taxon>
        <taxon>Rhabditomorpha</taxon>
        <taxon>Strongyloidea</taxon>
        <taxon>Metastrongylidae</taxon>
        <taxon>Dictyocaulus</taxon>
    </lineage>
</organism>
<evidence type="ECO:0000313" key="7">
    <source>
        <dbReference type="EMBL" id="KJH44269.1"/>
    </source>
</evidence>
<keyword evidence="8" id="KW-1185">Reference proteome</keyword>
<feature type="transmembrane region" description="Helical" evidence="5">
    <location>
        <begin position="219"/>
        <end position="241"/>
    </location>
</feature>
<feature type="transmembrane region" description="Helical" evidence="5">
    <location>
        <begin position="12"/>
        <end position="35"/>
    </location>
</feature>
<dbReference type="InterPro" id="IPR017452">
    <property type="entry name" value="GPCR_Rhodpsn_7TM"/>
</dbReference>
<dbReference type="EMBL" id="KN716487">
    <property type="protein sequence ID" value="KJH44269.1"/>
    <property type="molecule type" value="Genomic_DNA"/>
</dbReference>
<dbReference type="PROSITE" id="PS50262">
    <property type="entry name" value="G_PROTEIN_RECEP_F1_2"/>
    <property type="match status" value="1"/>
</dbReference>
<dbReference type="SUPFAM" id="SSF81321">
    <property type="entry name" value="Family A G protein-coupled receptor-like"/>
    <property type="match status" value="1"/>
</dbReference>
<dbReference type="Gene3D" id="1.20.1070.10">
    <property type="entry name" value="Rhodopsin 7-helix transmembrane proteins"/>
    <property type="match status" value="1"/>
</dbReference>
<protein>
    <recommendedName>
        <fullName evidence="6">G-protein coupled receptors family 1 profile domain-containing protein</fullName>
    </recommendedName>
</protein>
<dbReference type="AlphaFoldDB" id="A0A0D8XKB4"/>
<feature type="transmembrane region" description="Helical" evidence="5">
    <location>
        <begin position="186"/>
        <end position="203"/>
    </location>
</feature>
<reference evidence="7 8" key="1">
    <citation type="submission" date="2013-11" db="EMBL/GenBank/DDBJ databases">
        <title>Draft genome of the bovine lungworm Dictyocaulus viviparus.</title>
        <authorList>
            <person name="Mitreva M."/>
        </authorList>
    </citation>
    <scope>NUCLEOTIDE SEQUENCE [LARGE SCALE GENOMIC DNA]</scope>
    <source>
        <strain evidence="7 8">HannoverDv2000</strain>
    </source>
</reference>
<reference evidence="8" key="2">
    <citation type="journal article" date="2016" name="Sci. Rep.">
        <title>Dictyocaulus viviparus genome, variome and transcriptome elucidate lungworm biology and support future intervention.</title>
        <authorList>
            <person name="McNulty S.N."/>
            <person name="Strube C."/>
            <person name="Rosa B.A."/>
            <person name="Martin J.C."/>
            <person name="Tyagi R."/>
            <person name="Choi Y.J."/>
            <person name="Wang Q."/>
            <person name="Hallsworth Pepin K."/>
            <person name="Zhang X."/>
            <person name="Ozersky P."/>
            <person name="Wilson R.K."/>
            <person name="Sternberg P.W."/>
            <person name="Gasser R.B."/>
            <person name="Mitreva M."/>
        </authorList>
    </citation>
    <scope>NUCLEOTIDE SEQUENCE [LARGE SCALE GENOMIC DNA]</scope>
    <source>
        <strain evidence="8">HannoverDv2000</strain>
    </source>
</reference>
<dbReference type="OrthoDB" id="5868068at2759"/>
<evidence type="ECO:0000256" key="5">
    <source>
        <dbReference type="SAM" id="Phobius"/>
    </source>
</evidence>
<feature type="transmembrane region" description="Helical" evidence="5">
    <location>
        <begin position="121"/>
        <end position="141"/>
    </location>
</feature>
<dbReference type="PANTHER" id="PTHR22718">
    <property type="entry name" value="SERPENTINE RECEPTOR, CLASS X"/>
    <property type="match status" value="1"/>
</dbReference>
<dbReference type="InterPro" id="IPR019430">
    <property type="entry name" value="7TM_GPCR_serpentine_rcpt_Srx"/>
</dbReference>
<keyword evidence="4 5" id="KW-0472">Membrane</keyword>
<feature type="domain" description="G-protein coupled receptors family 1 profile" evidence="6">
    <location>
        <begin position="27"/>
        <end position="273"/>
    </location>
</feature>
<evidence type="ECO:0000256" key="2">
    <source>
        <dbReference type="ARBA" id="ARBA00022692"/>
    </source>
</evidence>
<feature type="transmembrane region" description="Helical" evidence="5">
    <location>
        <begin position="85"/>
        <end position="109"/>
    </location>
</feature>
<evidence type="ECO:0000256" key="1">
    <source>
        <dbReference type="ARBA" id="ARBA00004370"/>
    </source>
</evidence>
<feature type="transmembrane region" description="Helical" evidence="5">
    <location>
        <begin position="47"/>
        <end position="73"/>
    </location>
</feature>
<comment type="subcellular location">
    <subcellularLocation>
        <location evidence="1">Membrane</location>
    </subcellularLocation>
</comment>
<dbReference type="PANTHER" id="PTHR22718:SF25">
    <property type="entry name" value="G-PROTEIN COUPLED RECEPTORS FAMILY 1 PROFILE DOMAIN-CONTAINING PROTEIN"/>
    <property type="match status" value="1"/>
</dbReference>
<dbReference type="Pfam" id="PF10328">
    <property type="entry name" value="7TM_GPCR_Srx"/>
    <property type="match status" value="1"/>
</dbReference>
<accession>A0A0D8XKB4</accession>
<gene>
    <name evidence="7" type="ORF">DICVIV_09714</name>
</gene>
<dbReference type="GO" id="GO:0016020">
    <property type="term" value="C:membrane"/>
    <property type="evidence" value="ECO:0007669"/>
    <property type="project" value="UniProtKB-SubCell"/>
</dbReference>
<evidence type="ECO:0000259" key="6">
    <source>
        <dbReference type="PROSITE" id="PS50262"/>
    </source>
</evidence>
<evidence type="ECO:0000313" key="8">
    <source>
        <dbReference type="Proteomes" id="UP000053766"/>
    </source>
</evidence>
<feature type="transmembrane region" description="Helical" evidence="5">
    <location>
        <begin position="253"/>
        <end position="276"/>
    </location>
</feature>
<evidence type="ECO:0000256" key="4">
    <source>
        <dbReference type="ARBA" id="ARBA00023136"/>
    </source>
</evidence>
<dbReference type="Proteomes" id="UP000053766">
    <property type="component" value="Unassembled WGS sequence"/>
</dbReference>
<name>A0A0D8XKB4_DICVI</name>
<keyword evidence="2 5" id="KW-0812">Transmembrane</keyword>
<sequence length="311" mass="35548">MDEEATTVIRTICAGLILLPTVIGLTIHLIVLTALYKGRKIFYKNSFYLIITQIIGCNIYSLFLLLYIAFPIILTGVQYMGDSFVFYYGPLFLESVTFSGMVLLTFLLTINRLTIFILPKLNVVLFTVKNTLLISGILWLYNFALTTSIEISGCKKLFSKDEFYLWDDCTKTINGGFMLIQTYQELLLTSLMCFIYVTIYIKIKISQKYSTNAFKNEKVFLIQTIPLSVILAVELLAFKLIPMLNVTDNRRLFINISGSLLIILVDITSPILLLLFNKDIQKFASDIFFSSLFQSPSSLSRRHIQSFLHNK</sequence>
<proteinExistence type="predicted"/>
<keyword evidence="3 5" id="KW-1133">Transmembrane helix</keyword>
<evidence type="ECO:0000256" key="3">
    <source>
        <dbReference type="ARBA" id="ARBA00022989"/>
    </source>
</evidence>